<evidence type="ECO:0000313" key="9">
    <source>
        <dbReference type="EMBL" id="APU15562.1"/>
    </source>
</evidence>
<feature type="transmembrane region" description="Helical" evidence="7">
    <location>
        <begin position="82"/>
        <end position="102"/>
    </location>
</feature>
<sequence length="448" mass="45181">MIAFGAGADSARRRHDFRLFWIGGAANLLGSHASALVLPILVLAVGGTPMTAGLVGTAGGLVEVLFRPIAGVYADRGSRRRLMAVAALVAAAAMGAIAIGAATGTASLPLLLIAAVVEGLAAACYAAAASGGIKAVLPAESPESALGALQAREQGARLAGPGIGGALYQLAAWVPFLVDALSYLVAALCARGMRSELRADRDPSTPPDVRRGFRREFGSGLRFLWSRPFLRFVSLWAAGLNLIVGALYFQVILHARIDGWSAAVLGLVLSVAGAAGLAGALTAPMVLRRFRPSLLVVVVSWVIAAVVLAFAVVSSAVGVGVLLALVSFLTPALSIVFQSKAIMMTPDRLQGRVGTAIGTLGEGTAALAPLLAGALVTVLSPAQNAVVLAAGLVLLALYATVSVRAATAAVEPEFVAEPGSGRAGEPAAGAEPVAGPPAGQSRSTSVEE</sequence>
<evidence type="ECO:0000256" key="5">
    <source>
        <dbReference type="ARBA" id="ARBA00023136"/>
    </source>
</evidence>
<dbReference type="KEGG" id="acad:UA74_17670"/>
<dbReference type="InterPro" id="IPR011701">
    <property type="entry name" value="MFS"/>
</dbReference>
<dbReference type="CDD" id="cd06173">
    <property type="entry name" value="MFS_MefA_like"/>
    <property type="match status" value="1"/>
</dbReference>
<evidence type="ECO:0000256" key="7">
    <source>
        <dbReference type="SAM" id="Phobius"/>
    </source>
</evidence>
<feature type="transmembrane region" description="Helical" evidence="7">
    <location>
        <begin position="319"/>
        <end position="337"/>
    </location>
</feature>
<evidence type="ECO:0000256" key="1">
    <source>
        <dbReference type="ARBA" id="ARBA00004651"/>
    </source>
</evidence>
<dbReference type="Proteomes" id="UP000185511">
    <property type="component" value="Chromosome"/>
</dbReference>
<keyword evidence="3 7" id="KW-0812">Transmembrane</keyword>
<dbReference type="AlphaFoldDB" id="A0AAC9PT09"/>
<evidence type="ECO:0000256" key="6">
    <source>
        <dbReference type="SAM" id="MobiDB-lite"/>
    </source>
</evidence>
<dbReference type="PROSITE" id="PS50850">
    <property type="entry name" value="MFS"/>
    <property type="match status" value="1"/>
</dbReference>
<protein>
    <submittedName>
        <fullName evidence="9">Arabinose efflux permease family protein</fullName>
    </submittedName>
</protein>
<keyword evidence="2" id="KW-1003">Cell membrane</keyword>
<keyword evidence="5 7" id="KW-0472">Membrane</keyword>
<keyword evidence="4 7" id="KW-1133">Transmembrane helix</keyword>
<dbReference type="RefSeq" id="WP_075741271.1">
    <property type="nucleotide sequence ID" value="NZ_CP016076.1"/>
</dbReference>
<feature type="domain" description="Major facilitator superfamily (MFS) profile" evidence="8">
    <location>
        <begin position="1"/>
        <end position="408"/>
    </location>
</feature>
<dbReference type="InterPro" id="IPR036259">
    <property type="entry name" value="MFS_trans_sf"/>
</dbReference>
<feature type="compositionally biased region" description="Low complexity" evidence="6">
    <location>
        <begin position="416"/>
        <end position="439"/>
    </location>
</feature>
<dbReference type="PANTHER" id="PTHR23513:SF6">
    <property type="entry name" value="MAJOR FACILITATOR SUPERFAMILY ASSOCIATED DOMAIN-CONTAINING PROTEIN"/>
    <property type="match status" value="1"/>
</dbReference>
<proteinExistence type="predicted"/>
<evidence type="ECO:0000256" key="2">
    <source>
        <dbReference type="ARBA" id="ARBA00022475"/>
    </source>
</evidence>
<dbReference type="SUPFAM" id="SSF103473">
    <property type="entry name" value="MFS general substrate transporter"/>
    <property type="match status" value="1"/>
</dbReference>
<comment type="subcellular location">
    <subcellularLocation>
        <location evidence="1">Cell membrane</location>
        <topology evidence="1">Multi-pass membrane protein</topology>
    </subcellularLocation>
</comment>
<accession>A0AAC9PT09</accession>
<dbReference type="PANTHER" id="PTHR23513">
    <property type="entry name" value="INTEGRAL MEMBRANE EFFLUX PROTEIN-RELATED"/>
    <property type="match status" value="1"/>
</dbReference>
<dbReference type="InterPro" id="IPR020846">
    <property type="entry name" value="MFS_dom"/>
</dbReference>
<feature type="transmembrane region" description="Helical" evidence="7">
    <location>
        <begin position="293"/>
        <end position="313"/>
    </location>
</feature>
<feature type="transmembrane region" description="Helical" evidence="7">
    <location>
        <begin position="229"/>
        <end position="253"/>
    </location>
</feature>
<name>A0AAC9PT09_9PSEU</name>
<dbReference type="GO" id="GO:0022857">
    <property type="term" value="F:transmembrane transporter activity"/>
    <property type="evidence" value="ECO:0007669"/>
    <property type="project" value="InterPro"/>
</dbReference>
<feature type="transmembrane region" description="Helical" evidence="7">
    <location>
        <begin position="385"/>
        <end position="403"/>
    </location>
</feature>
<evidence type="ECO:0000259" key="8">
    <source>
        <dbReference type="PROSITE" id="PS50850"/>
    </source>
</evidence>
<feature type="transmembrane region" description="Helical" evidence="7">
    <location>
        <begin position="259"/>
        <end position="281"/>
    </location>
</feature>
<feature type="transmembrane region" description="Helical" evidence="7">
    <location>
        <begin position="19"/>
        <end position="44"/>
    </location>
</feature>
<organism evidence="9 10">
    <name type="scientific">Actinoalloteichus fjordicus</name>
    <dbReference type="NCBI Taxonomy" id="1612552"/>
    <lineage>
        <taxon>Bacteria</taxon>
        <taxon>Bacillati</taxon>
        <taxon>Actinomycetota</taxon>
        <taxon>Actinomycetes</taxon>
        <taxon>Pseudonocardiales</taxon>
        <taxon>Pseudonocardiaceae</taxon>
        <taxon>Actinoalloteichus</taxon>
    </lineage>
</organism>
<feature type="region of interest" description="Disordered" evidence="6">
    <location>
        <begin position="416"/>
        <end position="448"/>
    </location>
</feature>
<dbReference type="GO" id="GO:0005886">
    <property type="term" value="C:plasma membrane"/>
    <property type="evidence" value="ECO:0007669"/>
    <property type="project" value="UniProtKB-SubCell"/>
</dbReference>
<feature type="transmembrane region" description="Helical" evidence="7">
    <location>
        <begin position="50"/>
        <end position="70"/>
    </location>
</feature>
<evidence type="ECO:0000256" key="3">
    <source>
        <dbReference type="ARBA" id="ARBA00022692"/>
    </source>
</evidence>
<reference evidence="10" key="1">
    <citation type="submission" date="2016-06" db="EMBL/GenBank/DDBJ databases">
        <title>Complete genome sequence of Actinoalloteichus fjordicus DSM 46855 (=ADI127-17), type strain of the new species Actinoalloteichus fjordicus.</title>
        <authorList>
            <person name="Ruckert C."/>
            <person name="Nouioui I."/>
            <person name="Willmese J."/>
            <person name="van Wezel G."/>
            <person name="Klenk H.-P."/>
            <person name="Kalinowski J."/>
            <person name="Zotchev S.B."/>
        </authorList>
    </citation>
    <scope>NUCLEOTIDE SEQUENCE [LARGE SCALE GENOMIC DNA]</scope>
    <source>
        <strain evidence="10">ADI127-7</strain>
    </source>
</reference>
<dbReference type="EMBL" id="CP016076">
    <property type="protein sequence ID" value="APU15562.1"/>
    <property type="molecule type" value="Genomic_DNA"/>
</dbReference>
<evidence type="ECO:0000313" key="10">
    <source>
        <dbReference type="Proteomes" id="UP000185511"/>
    </source>
</evidence>
<gene>
    <name evidence="9" type="ORF">UA74_17670</name>
</gene>
<evidence type="ECO:0000256" key="4">
    <source>
        <dbReference type="ARBA" id="ARBA00022989"/>
    </source>
</evidence>
<keyword evidence="10" id="KW-1185">Reference proteome</keyword>
<dbReference type="Gene3D" id="1.20.1250.20">
    <property type="entry name" value="MFS general substrate transporter like domains"/>
    <property type="match status" value="1"/>
</dbReference>
<dbReference type="Pfam" id="PF07690">
    <property type="entry name" value="MFS_1"/>
    <property type="match status" value="1"/>
</dbReference>
<feature type="transmembrane region" description="Helical" evidence="7">
    <location>
        <begin position="357"/>
        <end position="379"/>
    </location>
</feature>